<dbReference type="Pfam" id="PF00465">
    <property type="entry name" value="Fe-ADH"/>
    <property type="match status" value="1"/>
</dbReference>
<dbReference type="EMBL" id="JAHZIK010001013">
    <property type="protein sequence ID" value="MBW7457933.1"/>
    <property type="molecule type" value="Genomic_DNA"/>
</dbReference>
<reference evidence="3 4" key="1">
    <citation type="submission" date="2021-07" db="EMBL/GenBank/DDBJ databases">
        <title>Paenibacillus radiodurans sp. nov., isolated from the southeastern edge of Tengger Desert.</title>
        <authorList>
            <person name="Zhang G."/>
        </authorList>
    </citation>
    <scope>NUCLEOTIDE SEQUENCE [LARGE SCALE GENOMIC DNA]</scope>
    <source>
        <strain evidence="3 4">CCM 7311</strain>
    </source>
</reference>
<dbReference type="InterPro" id="IPR001670">
    <property type="entry name" value="ADH_Fe/GldA"/>
</dbReference>
<proteinExistence type="predicted"/>
<evidence type="ECO:0000259" key="2">
    <source>
        <dbReference type="Pfam" id="PF00465"/>
    </source>
</evidence>
<dbReference type="Proteomes" id="UP001519887">
    <property type="component" value="Unassembled WGS sequence"/>
</dbReference>
<feature type="non-terminal residue" evidence="3">
    <location>
        <position position="90"/>
    </location>
</feature>
<evidence type="ECO:0000256" key="1">
    <source>
        <dbReference type="ARBA" id="ARBA00023002"/>
    </source>
</evidence>
<evidence type="ECO:0000313" key="3">
    <source>
        <dbReference type="EMBL" id="MBW7457933.1"/>
    </source>
</evidence>
<comment type="caution">
    <text evidence="3">The sequence shown here is derived from an EMBL/GenBank/DDBJ whole genome shotgun (WGS) entry which is preliminary data.</text>
</comment>
<evidence type="ECO:0000313" key="4">
    <source>
        <dbReference type="Proteomes" id="UP001519887"/>
    </source>
</evidence>
<dbReference type="SUPFAM" id="SSF56796">
    <property type="entry name" value="Dehydroquinate synthase-like"/>
    <property type="match status" value="1"/>
</dbReference>
<dbReference type="Gene3D" id="3.40.50.1970">
    <property type="match status" value="1"/>
</dbReference>
<sequence length="90" mass="9768">MTDYSYYCNTRIEMGMGKSGQLPELLQSLQIGSSILLVSDPGVVRAGLSAPIQNALEASGYRVVLFYSLSQNPRDTECLAGARMFAEQGM</sequence>
<dbReference type="GO" id="GO:0004022">
    <property type="term" value="F:alcohol dehydrogenase (NAD+) activity"/>
    <property type="evidence" value="ECO:0007669"/>
    <property type="project" value="UniProtKB-EC"/>
</dbReference>
<protein>
    <submittedName>
        <fullName evidence="3">Iron-containing alcohol dehydrogenase</fullName>
        <ecNumber evidence="3">1.1.1.1</ecNumber>
    </submittedName>
</protein>
<feature type="domain" description="Alcohol dehydrogenase iron-type/glycerol dehydrogenase GldA" evidence="2">
    <location>
        <begin position="10"/>
        <end position="89"/>
    </location>
</feature>
<accession>A0ABS7CAM1</accession>
<keyword evidence="4" id="KW-1185">Reference proteome</keyword>
<name>A0ABS7CAM1_9BACL</name>
<dbReference type="EC" id="1.1.1.1" evidence="3"/>
<gene>
    <name evidence="3" type="ORF">K0U00_28225</name>
</gene>
<organism evidence="3 4">
    <name type="scientific">Paenibacillus sepulcri</name>
    <dbReference type="NCBI Taxonomy" id="359917"/>
    <lineage>
        <taxon>Bacteria</taxon>
        <taxon>Bacillati</taxon>
        <taxon>Bacillota</taxon>
        <taxon>Bacilli</taxon>
        <taxon>Bacillales</taxon>
        <taxon>Paenibacillaceae</taxon>
        <taxon>Paenibacillus</taxon>
    </lineage>
</organism>
<keyword evidence="1 3" id="KW-0560">Oxidoreductase</keyword>